<keyword evidence="1" id="KW-1133">Transmembrane helix</keyword>
<dbReference type="OrthoDB" id="839906at2"/>
<feature type="transmembrane region" description="Helical" evidence="1">
    <location>
        <begin position="91"/>
        <end position="107"/>
    </location>
</feature>
<dbReference type="AlphaFoldDB" id="A0A2W7T098"/>
<feature type="transmembrane region" description="Helical" evidence="1">
    <location>
        <begin position="68"/>
        <end position="85"/>
    </location>
</feature>
<comment type="caution">
    <text evidence="2">The sequence shown here is derived from an EMBL/GenBank/DDBJ whole genome shotgun (WGS) entry which is preliminary data.</text>
</comment>
<evidence type="ECO:0000313" key="2">
    <source>
        <dbReference type="EMBL" id="PZX56572.1"/>
    </source>
</evidence>
<dbReference type="EMBL" id="QKZT01000002">
    <property type="protein sequence ID" value="PZX56572.1"/>
    <property type="molecule type" value="Genomic_DNA"/>
</dbReference>
<accession>A0A2W7T098</accession>
<keyword evidence="3" id="KW-1185">Reference proteome</keyword>
<dbReference type="Proteomes" id="UP000248882">
    <property type="component" value="Unassembled WGS sequence"/>
</dbReference>
<keyword evidence="1" id="KW-0812">Transmembrane</keyword>
<dbReference type="RefSeq" id="WP_111316608.1">
    <property type="nucleotide sequence ID" value="NZ_QKZT01000002.1"/>
</dbReference>
<gene>
    <name evidence="2" type="ORF">LV85_00499</name>
</gene>
<name>A0A2W7T098_9BACT</name>
<proteinExistence type="predicted"/>
<feature type="transmembrane region" description="Helical" evidence="1">
    <location>
        <begin position="42"/>
        <end position="61"/>
    </location>
</feature>
<sequence length="108" mass="11956">MITVSILLTFLGFEFFYQCSEKAILSRPALLNNWFLANEKLAKIIGSALLILGLILIVVYLGIGSGIFAFLCVLMMVGSLVVLLSPIWKLNISWLFAGFGLLFLIEII</sequence>
<keyword evidence="1" id="KW-0472">Membrane</keyword>
<organism evidence="2 3">
    <name type="scientific">Algoriphagus chordae</name>
    <dbReference type="NCBI Taxonomy" id="237019"/>
    <lineage>
        <taxon>Bacteria</taxon>
        <taxon>Pseudomonadati</taxon>
        <taxon>Bacteroidota</taxon>
        <taxon>Cytophagia</taxon>
        <taxon>Cytophagales</taxon>
        <taxon>Cyclobacteriaceae</taxon>
        <taxon>Algoriphagus</taxon>
    </lineage>
</organism>
<reference evidence="2 3" key="1">
    <citation type="submission" date="2018-06" db="EMBL/GenBank/DDBJ databases">
        <title>Genomic Encyclopedia of Archaeal and Bacterial Type Strains, Phase II (KMG-II): from individual species to whole genera.</title>
        <authorList>
            <person name="Goeker M."/>
        </authorList>
    </citation>
    <scope>NUCLEOTIDE SEQUENCE [LARGE SCALE GENOMIC DNA]</scope>
    <source>
        <strain evidence="2 3">DSM 19830</strain>
    </source>
</reference>
<evidence type="ECO:0000313" key="3">
    <source>
        <dbReference type="Proteomes" id="UP000248882"/>
    </source>
</evidence>
<evidence type="ECO:0000256" key="1">
    <source>
        <dbReference type="SAM" id="Phobius"/>
    </source>
</evidence>
<protein>
    <submittedName>
        <fullName evidence="2">Uncharacterized protein</fullName>
    </submittedName>
</protein>